<dbReference type="AlphaFoldDB" id="A0A3P7E5H1"/>
<dbReference type="SUPFAM" id="SSF54495">
    <property type="entry name" value="UBC-like"/>
    <property type="match status" value="1"/>
</dbReference>
<dbReference type="Pfam" id="PF01205">
    <property type="entry name" value="Impact_N"/>
    <property type="match status" value="1"/>
</dbReference>
<dbReference type="GO" id="GO:0140469">
    <property type="term" value="P:GCN2-mediated signaling"/>
    <property type="evidence" value="ECO:0007669"/>
    <property type="project" value="TreeGrafter"/>
</dbReference>
<keyword evidence="6" id="KW-0346">Stress response</keyword>
<name>A0A3P7E5H1_WUCBA</name>
<organism evidence="8 9">
    <name type="scientific">Wuchereria bancrofti</name>
    <dbReference type="NCBI Taxonomy" id="6293"/>
    <lineage>
        <taxon>Eukaryota</taxon>
        <taxon>Metazoa</taxon>
        <taxon>Ecdysozoa</taxon>
        <taxon>Nematoda</taxon>
        <taxon>Chromadorea</taxon>
        <taxon>Rhabditida</taxon>
        <taxon>Spirurina</taxon>
        <taxon>Spiruromorpha</taxon>
        <taxon>Filarioidea</taxon>
        <taxon>Onchocercidae</taxon>
        <taxon>Wuchereria</taxon>
    </lineage>
</organism>
<evidence type="ECO:0000256" key="5">
    <source>
        <dbReference type="ARBA" id="ARBA00022845"/>
    </source>
</evidence>
<feature type="domain" description="RWD" evidence="7">
    <location>
        <begin position="11"/>
        <end position="103"/>
    </location>
</feature>
<dbReference type="InterPro" id="IPR016135">
    <property type="entry name" value="UBQ-conjugating_enzyme/RWD"/>
</dbReference>
<dbReference type="PANTHER" id="PTHR16301">
    <property type="entry name" value="IMPACT-RELATED"/>
    <property type="match status" value="1"/>
</dbReference>
<protein>
    <recommendedName>
        <fullName evidence="7">RWD domain-containing protein</fullName>
    </recommendedName>
</protein>
<sequence>MDECDRKAQLEEIQSIESIYGDLIHFESSSQLSVRFNDVRLTICLPKHYPTSSPPYFELSGPSLTENQKEEVKNSMNEIYAKNVGQPVLYEWITYLNDYLADFDNSVKEKSIDEYESSSLSAAVSPPSLQPCIPTIISGNSMVDRKSTFQAHVAQVFSKNEVNFIFFFDAYVRFLGFSVHYYKQLFLVALVLNKLKENNKIARATHNMYAWLIEENDDGEIGAGAKLLNLLELMKAKNVLVIITRWYGGIHLGPDRFRHICNLARQILVENGFSGRTS</sequence>
<dbReference type="CDD" id="cd23821">
    <property type="entry name" value="RWD_IMPACT"/>
    <property type="match status" value="1"/>
</dbReference>
<keyword evidence="3" id="KW-0963">Cytoplasm</keyword>
<dbReference type="SUPFAM" id="SSF54211">
    <property type="entry name" value="Ribosomal protein S5 domain 2-like"/>
    <property type="match status" value="1"/>
</dbReference>
<keyword evidence="9" id="KW-1185">Reference proteome</keyword>
<keyword evidence="4" id="KW-0678">Repressor</keyword>
<comment type="similarity">
    <text evidence="2">Belongs to the IMPACT family.</text>
</comment>
<dbReference type="InterPro" id="IPR020568">
    <property type="entry name" value="Ribosomal_Su5_D2-typ_SF"/>
</dbReference>
<comment type="subcellular location">
    <subcellularLocation>
        <location evidence="1">Cytoplasm</location>
    </subcellularLocation>
</comment>
<gene>
    <name evidence="8" type="ORF">WBA_LOCUS4820</name>
</gene>
<dbReference type="GO" id="GO:0005737">
    <property type="term" value="C:cytoplasm"/>
    <property type="evidence" value="ECO:0007669"/>
    <property type="project" value="UniProtKB-SubCell"/>
</dbReference>
<evidence type="ECO:0000313" key="9">
    <source>
        <dbReference type="Proteomes" id="UP000270924"/>
    </source>
</evidence>
<evidence type="ECO:0000256" key="6">
    <source>
        <dbReference type="ARBA" id="ARBA00023016"/>
    </source>
</evidence>
<dbReference type="OMA" id="FRHICNL"/>
<keyword evidence="5" id="KW-0810">Translation regulation</keyword>
<dbReference type="PANTHER" id="PTHR16301:SF25">
    <property type="entry name" value="PROTEIN IMPACT"/>
    <property type="match status" value="1"/>
</dbReference>
<evidence type="ECO:0000256" key="1">
    <source>
        <dbReference type="ARBA" id="ARBA00004496"/>
    </source>
</evidence>
<accession>A0A3P7E5H1</accession>
<evidence type="ECO:0000259" key="7">
    <source>
        <dbReference type="PROSITE" id="PS50908"/>
    </source>
</evidence>
<dbReference type="EMBL" id="UYWW01002136">
    <property type="protein sequence ID" value="VDM11434.1"/>
    <property type="molecule type" value="Genomic_DNA"/>
</dbReference>
<dbReference type="Gene3D" id="3.30.230.30">
    <property type="entry name" value="Impact, N-terminal domain"/>
    <property type="match status" value="1"/>
</dbReference>
<dbReference type="InterPro" id="IPR036956">
    <property type="entry name" value="Impact_N_sf"/>
</dbReference>
<dbReference type="SMART" id="SM00591">
    <property type="entry name" value="RWD"/>
    <property type="match status" value="1"/>
</dbReference>
<dbReference type="InterPro" id="IPR023582">
    <property type="entry name" value="Impact"/>
</dbReference>
<evidence type="ECO:0000256" key="4">
    <source>
        <dbReference type="ARBA" id="ARBA00022491"/>
    </source>
</evidence>
<evidence type="ECO:0000256" key="2">
    <source>
        <dbReference type="ARBA" id="ARBA00007665"/>
    </source>
</evidence>
<dbReference type="Gene3D" id="3.10.110.10">
    <property type="entry name" value="Ubiquitin Conjugating Enzyme"/>
    <property type="match status" value="1"/>
</dbReference>
<dbReference type="OrthoDB" id="69641at2759"/>
<dbReference type="InterPro" id="IPR006575">
    <property type="entry name" value="RWD_dom"/>
</dbReference>
<dbReference type="Pfam" id="PF05773">
    <property type="entry name" value="RWD"/>
    <property type="match status" value="1"/>
</dbReference>
<evidence type="ECO:0000313" key="8">
    <source>
        <dbReference type="EMBL" id="VDM11434.1"/>
    </source>
</evidence>
<dbReference type="InParanoid" id="A0A3P7E5H1"/>
<dbReference type="GO" id="GO:0006446">
    <property type="term" value="P:regulation of translational initiation"/>
    <property type="evidence" value="ECO:0007669"/>
    <property type="project" value="TreeGrafter"/>
</dbReference>
<dbReference type="InterPro" id="IPR001498">
    <property type="entry name" value="Impact_N"/>
</dbReference>
<dbReference type="PROSITE" id="PS50908">
    <property type="entry name" value="RWD"/>
    <property type="match status" value="1"/>
</dbReference>
<proteinExistence type="inferred from homology"/>
<dbReference type="Proteomes" id="UP000270924">
    <property type="component" value="Unassembled WGS sequence"/>
</dbReference>
<dbReference type="FunCoup" id="A0A3P7E5H1">
    <property type="interactions" value="1895"/>
</dbReference>
<reference evidence="8 9" key="1">
    <citation type="submission" date="2018-11" db="EMBL/GenBank/DDBJ databases">
        <authorList>
            <consortium name="Pathogen Informatics"/>
        </authorList>
    </citation>
    <scope>NUCLEOTIDE SEQUENCE [LARGE SCALE GENOMIC DNA]</scope>
</reference>
<evidence type="ECO:0000256" key="3">
    <source>
        <dbReference type="ARBA" id="ARBA00022490"/>
    </source>
</evidence>